<proteinExistence type="predicted"/>
<dbReference type="InterPro" id="IPR013785">
    <property type="entry name" value="Aldolase_TIM"/>
</dbReference>
<evidence type="ECO:0000256" key="3">
    <source>
        <dbReference type="ARBA" id="ARBA00023004"/>
    </source>
</evidence>
<keyword evidence="2" id="KW-0479">Metal-binding</keyword>
<dbReference type="CDD" id="cd01335">
    <property type="entry name" value="Radical_SAM"/>
    <property type="match status" value="1"/>
</dbReference>
<evidence type="ECO:0000313" key="7">
    <source>
        <dbReference type="Proteomes" id="UP000179157"/>
    </source>
</evidence>
<dbReference type="PANTHER" id="PTHR11228:SF34">
    <property type="entry name" value="TUNGSTEN-CONTAINING ALDEHYDE FERREDOXIN OXIDOREDUCTASE COFACTOR MODIFYING PROTEIN"/>
    <property type="match status" value="1"/>
</dbReference>
<dbReference type="Proteomes" id="UP000179157">
    <property type="component" value="Unassembled WGS sequence"/>
</dbReference>
<dbReference type="GO" id="GO:0051536">
    <property type="term" value="F:iron-sulfur cluster binding"/>
    <property type="evidence" value="ECO:0007669"/>
    <property type="project" value="UniProtKB-KW"/>
</dbReference>
<gene>
    <name evidence="6" type="ORF">A2Z21_00470</name>
</gene>
<name>A0A1F5UVG5_FRAXR</name>
<dbReference type="EMBL" id="MFGX01000074">
    <property type="protein sequence ID" value="OGF54671.1"/>
    <property type="molecule type" value="Genomic_DNA"/>
</dbReference>
<evidence type="ECO:0000313" key="6">
    <source>
        <dbReference type="EMBL" id="OGF54671.1"/>
    </source>
</evidence>
<dbReference type="SUPFAM" id="SSF102114">
    <property type="entry name" value="Radical SAM enzymes"/>
    <property type="match status" value="1"/>
</dbReference>
<dbReference type="SFLD" id="SFLDG01067">
    <property type="entry name" value="SPASM/twitch_domain_containing"/>
    <property type="match status" value="1"/>
</dbReference>
<evidence type="ECO:0000256" key="2">
    <source>
        <dbReference type="ARBA" id="ARBA00022723"/>
    </source>
</evidence>
<dbReference type="Pfam" id="PF04055">
    <property type="entry name" value="Radical_SAM"/>
    <property type="match status" value="1"/>
</dbReference>
<keyword evidence="4" id="KW-0411">Iron-sulfur</keyword>
<sequence length="301" mass="33802">MKLSGLHLLLTYQCNLECDHCFVWGSPWQSGTMTLKNIREILQQAKDLRTLEWIYFEGGEPFLYYATLLRGVQVAARLGFQVGIVSNGYWATDIQDALEWLRPFVGLVQDLSVSSDSYHWSAKLSEQAKNACAAAGKLGIPMGIINIEEPNETDTASTLGQLPTGESPVMYRGRAAEKLASKIPHCPWTKFSACTHEDLREPGRVHVDPFGNVHICQGISLGNLFQRPLNTLCRTYDPGSHPITGPLLAGGPAELVRRYKLPHEERYADACHLCYEARQTLRKRFPEILNPDQMYEVREAP</sequence>
<evidence type="ECO:0000256" key="4">
    <source>
        <dbReference type="ARBA" id="ARBA00023014"/>
    </source>
</evidence>
<dbReference type="GO" id="GO:0046872">
    <property type="term" value="F:metal ion binding"/>
    <property type="evidence" value="ECO:0007669"/>
    <property type="project" value="UniProtKB-KW"/>
</dbReference>
<dbReference type="AlphaFoldDB" id="A0A1F5UVG5"/>
<dbReference type="InterPro" id="IPR058240">
    <property type="entry name" value="rSAM_sf"/>
</dbReference>
<reference evidence="6 7" key="1">
    <citation type="journal article" date="2016" name="Nat. Commun.">
        <title>Thousands of microbial genomes shed light on interconnected biogeochemical processes in an aquifer system.</title>
        <authorList>
            <person name="Anantharaman K."/>
            <person name="Brown C.T."/>
            <person name="Hug L.A."/>
            <person name="Sharon I."/>
            <person name="Castelle C.J."/>
            <person name="Probst A.J."/>
            <person name="Thomas B.C."/>
            <person name="Singh A."/>
            <person name="Wilkins M.J."/>
            <person name="Karaoz U."/>
            <person name="Brodie E.L."/>
            <person name="Williams K.H."/>
            <person name="Hubbard S.S."/>
            <person name="Banfield J.F."/>
        </authorList>
    </citation>
    <scope>NUCLEOTIDE SEQUENCE [LARGE SCALE GENOMIC DNA]</scope>
    <source>
        <strain evidence="7">RBG_16_55_9</strain>
    </source>
</reference>
<dbReference type="InterPro" id="IPR050377">
    <property type="entry name" value="Radical_SAM_PqqE_MftC-like"/>
</dbReference>
<dbReference type="GO" id="GO:0003824">
    <property type="term" value="F:catalytic activity"/>
    <property type="evidence" value="ECO:0007669"/>
    <property type="project" value="InterPro"/>
</dbReference>
<organism evidence="6 7">
    <name type="scientific">Fraserbacteria sp. (strain RBG_16_55_9)</name>
    <dbReference type="NCBI Taxonomy" id="1817864"/>
    <lineage>
        <taxon>Bacteria</taxon>
        <taxon>Candidatus Fraseribacteriota</taxon>
    </lineage>
</organism>
<dbReference type="SFLD" id="SFLDS00029">
    <property type="entry name" value="Radical_SAM"/>
    <property type="match status" value="1"/>
</dbReference>
<feature type="domain" description="Radical SAM core" evidence="5">
    <location>
        <begin position="10"/>
        <end position="145"/>
    </location>
</feature>
<protein>
    <recommendedName>
        <fullName evidence="5">Radical SAM core domain-containing protein</fullName>
    </recommendedName>
</protein>
<dbReference type="Gene3D" id="3.20.20.70">
    <property type="entry name" value="Aldolase class I"/>
    <property type="match status" value="1"/>
</dbReference>
<evidence type="ECO:0000256" key="1">
    <source>
        <dbReference type="ARBA" id="ARBA00022691"/>
    </source>
</evidence>
<keyword evidence="1" id="KW-0949">S-adenosyl-L-methionine</keyword>
<keyword evidence="3" id="KW-0408">Iron</keyword>
<evidence type="ECO:0000259" key="5">
    <source>
        <dbReference type="Pfam" id="PF04055"/>
    </source>
</evidence>
<accession>A0A1F5UVG5</accession>
<dbReference type="STRING" id="1817864.A2Z21_00470"/>
<dbReference type="PANTHER" id="PTHR11228">
    <property type="entry name" value="RADICAL SAM DOMAIN PROTEIN"/>
    <property type="match status" value="1"/>
</dbReference>
<comment type="caution">
    <text evidence="6">The sequence shown here is derived from an EMBL/GenBank/DDBJ whole genome shotgun (WGS) entry which is preliminary data.</text>
</comment>
<dbReference type="InterPro" id="IPR007197">
    <property type="entry name" value="rSAM"/>
</dbReference>